<name>A0A2P2BZ33_9ZZZZ</name>
<dbReference type="AlphaFoldDB" id="A0A2P2BZ33"/>
<dbReference type="SUPFAM" id="SSF55144">
    <property type="entry name" value="LigT-like"/>
    <property type="match status" value="1"/>
</dbReference>
<dbReference type="Gene3D" id="3.90.1140.10">
    <property type="entry name" value="Cyclic phosphodiesterase"/>
    <property type="match status" value="1"/>
</dbReference>
<dbReference type="Pfam" id="PF13563">
    <property type="entry name" value="2_5_RNA_ligase2"/>
    <property type="match status" value="1"/>
</dbReference>
<gene>
    <name evidence="1" type="ORF">NOCA2220177</name>
</gene>
<protein>
    <recommendedName>
        <fullName evidence="2">2'-5' RNA ligase family protein</fullName>
    </recommendedName>
</protein>
<reference evidence="1" key="1">
    <citation type="submission" date="2015-08" db="EMBL/GenBank/DDBJ databases">
        <authorList>
            <person name="Babu N.S."/>
            <person name="Beckwith C.J."/>
            <person name="Beseler K.G."/>
            <person name="Brison A."/>
            <person name="Carone J.V."/>
            <person name="Caskin T.P."/>
            <person name="Diamond M."/>
            <person name="Durham M.E."/>
            <person name="Foxe J.M."/>
            <person name="Go M."/>
            <person name="Henderson B.A."/>
            <person name="Jones I.B."/>
            <person name="McGettigan J.A."/>
            <person name="Micheletti S.J."/>
            <person name="Nasrallah M.E."/>
            <person name="Ortiz D."/>
            <person name="Piller C.R."/>
            <person name="Privatt S.R."/>
            <person name="Schneider S.L."/>
            <person name="Sharp S."/>
            <person name="Smith T.C."/>
            <person name="Stanton J.D."/>
            <person name="Ullery H.E."/>
            <person name="Wilson R.J."/>
            <person name="Serrano M.G."/>
            <person name="Buck G."/>
            <person name="Lee V."/>
            <person name="Wang Y."/>
            <person name="Carvalho R."/>
            <person name="Voegtly L."/>
            <person name="Shi R."/>
            <person name="Duckworth R."/>
            <person name="Johnson A."/>
            <person name="Loviza R."/>
            <person name="Walstead R."/>
            <person name="Shah Z."/>
            <person name="Kiflezghi M."/>
            <person name="Wade K."/>
            <person name="Ball S.L."/>
            <person name="Bradley K.W."/>
            <person name="Asai D.J."/>
            <person name="Bowman C.A."/>
            <person name="Russell D.A."/>
            <person name="Pope W.H."/>
            <person name="Jacobs-Sera D."/>
            <person name="Hendrix R.W."/>
            <person name="Hatfull G.F."/>
        </authorList>
    </citation>
    <scope>NUCLEOTIDE SEQUENCE</scope>
</reference>
<proteinExistence type="predicted"/>
<evidence type="ECO:0008006" key="2">
    <source>
        <dbReference type="Google" id="ProtNLM"/>
    </source>
</evidence>
<accession>A0A2P2BZ33</accession>
<sequence>MIVVLDQGSSEGCGSMPTDAWPETSRLVEHRQWRPDWTTERPCLYWYLTFENQPAFWSDCHELTSVLEAIESVDVIPHEWLHLTLLEVGFVDEVDADRIAAVVAAAGAALAGCPTVQLELGPVSTMVDSVVLRVRPQPALMDLQRRLDEALRAIGGVVSDEAFWPHVSLGYLNRPAERDSIIGKLRAEAAVEALDDLTMLVSGPQLTLGAVTRHRTHYEWQVEAVVALDAPGESDQTG</sequence>
<dbReference type="EMBL" id="CZKA01000015">
    <property type="protein sequence ID" value="CUR54986.1"/>
    <property type="molecule type" value="Genomic_DNA"/>
</dbReference>
<evidence type="ECO:0000313" key="1">
    <source>
        <dbReference type="EMBL" id="CUR54986.1"/>
    </source>
</evidence>
<organism evidence="1">
    <name type="scientific">metagenome</name>
    <dbReference type="NCBI Taxonomy" id="256318"/>
    <lineage>
        <taxon>unclassified sequences</taxon>
        <taxon>metagenomes</taxon>
    </lineage>
</organism>
<dbReference type="InterPro" id="IPR009097">
    <property type="entry name" value="Cyclic_Pdiesterase"/>
</dbReference>